<dbReference type="GO" id="GO:0035251">
    <property type="term" value="F:UDP-glucosyltransferase activity"/>
    <property type="evidence" value="ECO:0007669"/>
    <property type="project" value="TreeGrafter"/>
</dbReference>
<dbReference type="EMBL" id="KV864035">
    <property type="protein sequence ID" value="ONK54868.1"/>
    <property type="molecule type" value="Genomic_DNA"/>
</dbReference>
<evidence type="ECO:0000256" key="1">
    <source>
        <dbReference type="ARBA" id="ARBA00009995"/>
    </source>
</evidence>
<keyword evidence="3" id="KW-0328">Glycosyltransferase</keyword>
<proteinExistence type="inferred from homology"/>
<accession>A0A1R3L5I5</accession>
<dbReference type="PANTHER" id="PTHR48047">
    <property type="entry name" value="GLYCOSYLTRANSFERASE"/>
    <property type="match status" value="1"/>
</dbReference>
<dbReference type="OrthoDB" id="684629at2759"/>
<dbReference type="AlphaFoldDB" id="A0A1R3L5I5"/>
<organism evidence="4 5">
    <name type="scientific">Asparagus officinalis</name>
    <name type="common">Garden asparagus</name>
    <dbReference type="NCBI Taxonomy" id="4686"/>
    <lineage>
        <taxon>Eukaryota</taxon>
        <taxon>Viridiplantae</taxon>
        <taxon>Streptophyta</taxon>
        <taxon>Embryophyta</taxon>
        <taxon>Tracheophyta</taxon>
        <taxon>Spermatophyta</taxon>
        <taxon>Magnoliopsida</taxon>
        <taxon>Liliopsida</taxon>
        <taxon>Asparagales</taxon>
        <taxon>Asparagaceae</taxon>
        <taxon>Asparagoideae</taxon>
        <taxon>Asparagus</taxon>
    </lineage>
</organism>
<gene>
    <name evidence="4" type="ORF">A4U43_UnF10300</name>
</gene>
<dbReference type="Gene3D" id="3.40.50.2000">
    <property type="entry name" value="Glycogen Phosphorylase B"/>
    <property type="match status" value="1"/>
</dbReference>
<dbReference type="SUPFAM" id="SSF53756">
    <property type="entry name" value="UDP-Glycosyltransferase/glycogen phosphorylase"/>
    <property type="match status" value="1"/>
</dbReference>
<dbReference type="Gramene" id="ONK54868">
    <property type="protein sequence ID" value="ONK54868"/>
    <property type="gene ID" value="A4U43_UnF10300"/>
</dbReference>
<dbReference type="Pfam" id="PF00201">
    <property type="entry name" value="UDPGT"/>
    <property type="match status" value="1"/>
</dbReference>
<protein>
    <submittedName>
        <fullName evidence="4">Uncharacterized protein</fullName>
    </submittedName>
</protein>
<dbReference type="PROSITE" id="PS00375">
    <property type="entry name" value="UDPGT"/>
    <property type="match status" value="1"/>
</dbReference>
<dbReference type="OMA" id="EEQQMVP"/>
<dbReference type="Proteomes" id="UP000243459">
    <property type="component" value="Unassembled WGS sequence"/>
</dbReference>
<evidence type="ECO:0000256" key="3">
    <source>
        <dbReference type="RuleBase" id="RU003718"/>
    </source>
</evidence>
<dbReference type="PANTHER" id="PTHR48047:SF19">
    <property type="entry name" value="GLYCOSYLTRANSFERASE"/>
    <property type="match status" value="1"/>
</dbReference>
<dbReference type="InterPro" id="IPR002213">
    <property type="entry name" value="UDP_glucos_trans"/>
</dbReference>
<evidence type="ECO:0000256" key="2">
    <source>
        <dbReference type="ARBA" id="ARBA00022679"/>
    </source>
</evidence>
<dbReference type="InterPro" id="IPR035595">
    <property type="entry name" value="UDP_glycos_trans_CS"/>
</dbReference>
<name>A0A1R3L5I5_ASPOF</name>
<reference evidence="5" key="1">
    <citation type="journal article" date="2017" name="Nat. Commun.">
        <title>The asparagus genome sheds light on the origin and evolution of a young Y chromosome.</title>
        <authorList>
            <person name="Harkess A."/>
            <person name="Zhou J."/>
            <person name="Xu C."/>
            <person name="Bowers J.E."/>
            <person name="Van der Hulst R."/>
            <person name="Ayyampalayam S."/>
            <person name="Mercati F."/>
            <person name="Riccardi P."/>
            <person name="McKain M.R."/>
            <person name="Kakrana A."/>
            <person name="Tang H."/>
            <person name="Ray J."/>
            <person name="Groenendijk J."/>
            <person name="Arikit S."/>
            <person name="Mathioni S.M."/>
            <person name="Nakano M."/>
            <person name="Shan H."/>
            <person name="Telgmann-Rauber A."/>
            <person name="Kanno A."/>
            <person name="Yue Z."/>
            <person name="Chen H."/>
            <person name="Li W."/>
            <person name="Chen Y."/>
            <person name="Xu X."/>
            <person name="Zhang Y."/>
            <person name="Luo S."/>
            <person name="Chen H."/>
            <person name="Gao J."/>
            <person name="Mao Z."/>
            <person name="Pires J.C."/>
            <person name="Luo M."/>
            <person name="Kudrna D."/>
            <person name="Wing R.A."/>
            <person name="Meyers B.C."/>
            <person name="Yi K."/>
            <person name="Kong H."/>
            <person name="Lavrijsen P."/>
            <person name="Sunseri F."/>
            <person name="Falavigna A."/>
            <person name="Ye Y."/>
            <person name="Leebens-Mack J.H."/>
            <person name="Chen G."/>
        </authorList>
    </citation>
    <scope>NUCLEOTIDE SEQUENCE [LARGE SCALE GENOMIC DNA]</scope>
    <source>
        <strain evidence="5">cv. DH0086</strain>
    </source>
</reference>
<sequence>MVRGWAPQTAILAHKAVGGFMTQCGWNAVLESVATAGVPLLTWPLVFEQYMNERLVVEGVGREGLEFVARRRSTMDKERVVVPAEVIEKVVFRFMGGEGGAVRSRVKELAKMACCAVAKGGGSRNDFDCLIGELMATKELQMKKEHEHAN</sequence>
<evidence type="ECO:0000313" key="5">
    <source>
        <dbReference type="Proteomes" id="UP000243459"/>
    </source>
</evidence>
<evidence type="ECO:0000313" key="4">
    <source>
        <dbReference type="EMBL" id="ONK54868.1"/>
    </source>
</evidence>
<keyword evidence="2 3" id="KW-0808">Transferase</keyword>
<comment type="similarity">
    <text evidence="1 3">Belongs to the UDP-glycosyltransferase family.</text>
</comment>
<keyword evidence="5" id="KW-1185">Reference proteome</keyword>